<reference evidence="1 2" key="1">
    <citation type="journal article" date="2018" name="J. Invertebr. Pathol.">
        <title>New genotyping method for the causative agent of crayfish plague (Aphanomyces astaci) based on whole genome data.</title>
        <authorList>
            <person name="Minardi D."/>
            <person name="Studholme D.J."/>
            <person name="van der Giezen M."/>
            <person name="Pretto T."/>
            <person name="Oidtmann B."/>
        </authorList>
    </citation>
    <scope>NUCLEOTIDE SEQUENCE [LARGE SCALE GENOMIC DNA]</scope>
    <source>
        <strain evidence="1 2">KB13</strain>
    </source>
</reference>
<gene>
    <name evidence="1" type="ORF">DYB28_012800</name>
</gene>
<name>A0A9X8E4V2_APHAT</name>
<dbReference type="EMBL" id="QUTI01020732">
    <property type="protein sequence ID" value="RLO08990.1"/>
    <property type="molecule type" value="Genomic_DNA"/>
</dbReference>
<dbReference type="AlphaFoldDB" id="A0A9X8E4V2"/>
<protein>
    <submittedName>
        <fullName evidence="1">Uncharacterized protein</fullName>
    </submittedName>
</protein>
<evidence type="ECO:0000313" key="1">
    <source>
        <dbReference type="EMBL" id="RLO08990.1"/>
    </source>
</evidence>
<accession>A0A9X8E4V2</accession>
<dbReference type="Proteomes" id="UP000275652">
    <property type="component" value="Unassembled WGS sequence"/>
</dbReference>
<comment type="caution">
    <text evidence="1">The sequence shown here is derived from an EMBL/GenBank/DDBJ whole genome shotgun (WGS) entry which is preliminary data.</text>
</comment>
<evidence type="ECO:0000313" key="2">
    <source>
        <dbReference type="Proteomes" id="UP000275652"/>
    </source>
</evidence>
<proteinExistence type="predicted"/>
<sequence length="172" mass="19293">MGYTVELLDEFMCPQSCQGVFMDDDDVTDESATESNRSEWKLWSWSEGTLLQRMARVKRSSWRMDAGRARSLWYIDSNHVDEGAGGARDMDGGRSTEMVVSVQVTVVFMPWMGDRCWLKIKVSSGATMVTDVSLAKDWQKDVTPSRMYFGSDGGSIAVHWVSPLEVPTTLTS</sequence>
<feature type="non-terminal residue" evidence="1">
    <location>
        <position position="1"/>
    </location>
</feature>
<organism evidence="1 2">
    <name type="scientific">Aphanomyces astaci</name>
    <name type="common">Crayfish plague agent</name>
    <dbReference type="NCBI Taxonomy" id="112090"/>
    <lineage>
        <taxon>Eukaryota</taxon>
        <taxon>Sar</taxon>
        <taxon>Stramenopiles</taxon>
        <taxon>Oomycota</taxon>
        <taxon>Saprolegniomycetes</taxon>
        <taxon>Saprolegniales</taxon>
        <taxon>Verrucalvaceae</taxon>
        <taxon>Aphanomyces</taxon>
    </lineage>
</organism>